<keyword evidence="5" id="KW-1185">Reference proteome</keyword>
<protein>
    <recommendedName>
        <fullName evidence="3">4'-phosphopantetheinyl transferase domain-containing protein</fullName>
    </recommendedName>
</protein>
<evidence type="ECO:0000256" key="1">
    <source>
        <dbReference type="ARBA" id="ARBA00010990"/>
    </source>
</evidence>
<dbReference type="GO" id="GO:0008897">
    <property type="term" value="F:holo-[acyl-carrier-protein] synthase activity"/>
    <property type="evidence" value="ECO:0007669"/>
    <property type="project" value="InterPro"/>
</dbReference>
<dbReference type="PANTHER" id="PTHR12215">
    <property type="entry name" value="PHOSPHOPANTETHEINE TRANSFERASE"/>
    <property type="match status" value="1"/>
</dbReference>
<dbReference type="OrthoDB" id="9808281at2"/>
<dbReference type="PANTHER" id="PTHR12215:SF10">
    <property type="entry name" value="L-AMINOADIPATE-SEMIALDEHYDE DEHYDROGENASE-PHOSPHOPANTETHEINYL TRANSFERASE"/>
    <property type="match status" value="1"/>
</dbReference>
<dbReference type="GO" id="GO:0000287">
    <property type="term" value="F:magnesium ion binding"/>
    <property type="evidence" value="ECO:0007669"/>
    <property type="project" value="InterPro"/>
</dbReference>
<dbReference type="Proteomes" id="UP000248926">
    <property type="component" value="Unassembled WGS sequence"/>
</dbReference>
<dbReference type="GO" id="GO:0019878">
    <property type="term" value="P:lysine biosynthetic process via aminoadipic acid"/>
    <property type="evidence" value="ECO:0007669"/>
    <property type="project" value="TreeGrafter"/>
</dbReference>
<sequence>MAAVTAMPAMSPSPSLRMLVDGDLPKPGDTEALVVLFDCRHCMAFRDEATNLLSPAERQRSLRFRQPQHRDEYVIAHALWRIVLAEMLDTSPTHVPLASTSHGQPCLPGTGYATSLSHSGGQVAIAVARTACIGVDIERSPPRAGMQDLLKVVCTPEESHALQCLPPSVRDDAMLALWTRKEAVLKAFGVGLLVAPSSIAADAGVSISPPPLAADAIACIVRELMLPTGWVGALAAPEVITGLRLHWLSTQWRHASEDRPAM</sequence>
<dbReference type="InterPro" id="IPR008278">
    <property type="entry name" value="4-PPantetheinyl_Trfase_dom"/>
</dbReference>
<dbReference type="InterPro" id="IPR050559">
    <property type="entry name" value="P-Pant_transferase_sf"/>
</dbReference>
<feature type="domain" description="4'-phosphopantetheinyl transferase" evidence="3">
    <location>
        <begin position="133"/>
        <end position="198"/>
    </location>
</feature>
<dbReference type="GO" id="GO:0005829">
    <property type="term" value="C:cytosol"/>
    <property type="evidence" value="ECO:0007669"/>
    <property type="project" value="TreeGrafter"/>
</dbReference>
<comment type="caution">
    <text evidence="4">The sequence shown here is derived from an EMBL/GenBank/DDBJ whole genome shotgun (WGS) entry which is preliminary data.</text>
</comment>
<gene>
    <name evidence="4" type="ORF">CA260_08920</name>
</gene>
<name>A0A328P8E7_9GAMM</name>
<dbReference type="Gene3D" id="3.90.470.20">
    <property type="entry name" value="4'-phosphopantetheinyl transferase domain"/>
    <property type="match status" value="2"/>
</dbReference>
<keyword evidence="2" id="KW-0808">Transferase</keyword>
<dbReference type="SUPFAM" id="SSF56214">
    <property type="entry name" value="4'-phosphopantetheinyl transferase"/>
    <property type="match status" value="2"/>
</dbReference>
<proteinExistence type="inferred from homology"/>
<evidence type="ECO:0000313" key="4">
    <source>
        <dbReference type="EMBL" id="RAO77940.1"/>
    </source>
</evidence>
<accession>A0A328P8E7</accession>
<comment type="similarity">
    <text evidence="1">Belongs to the P-Pant transferase superfamily. Gsp/Sfp/HetI/AcpT family.</text>
</comment>
<evidence type="ECO:0000313" key="5">
    <source>
        <dbReference type="Proteomes" id="UP000248926"/>
    </source>
</evidence>
<dbReference type="Pfam" id="PF01648">
    <property type="entry name" value="ACPS"/>
    <property type="match status" value="1"/>
</dbReference>
<dbReference type="AlphaFoldDB" id="A0A328P8E7"/>
<evidence type="ECO:0000256" key="2">
    <source>
        <dbReference type="ARBA" id="ARBA00022679"/>
    </source>
</evidence>
<dbReference type="EMBL" id="NFZS01000001">
    <property type="protein sequence ID" value="RAO77940.1"/>
    <property type="molecule type" value="Genomic_DNA"/>
</dbReference>
<organism evidence="4 5">
    <name type="scientific">Dyella jiangningensis</name>
    <dbReference type="NCBI Taxonomy" id="1379159"/>
    <lineage>
        <taxon>Bacteria</taxon>
        <taxon>Pseudomonadati</taxon>
        <taxon>Pseudomonadota</taxon>
        <taxon>Gammaproteobacteria</taxon>
        <taxon>Lysobacterales</taxon>
        <taxon>Rhodanobacteraceae</taxon>
        <taxon>Dyella</taxon>
    </lineage>
</organism>
<dbReference type="InterPro" id="IPR037143">
    <property type="entry name" value="4-PPantetheinyl_Trfase_dom_sf"/>
</dbReference>
<evidence type="ECO:0000259" key="3">
    <source>
        <dbReference type="Pfam" id="PF01648"/>
    </source>
</evidence>
<reference evidence="4 5" key="1">
    <citation type="journal article" date="2018" name="Genet. Mol. Biol.">
        <title>The genome sequence of Dyella jiangningensis FCAV SCS01 from a lignocellulose-decomposing microbial consortium metagenome reveals potential for biotechnological applications.</title>
        <authorList>
            <person name="Desiderato J.G."/>
            <person name="Alvarenga D.O."/>
            <person name="Constancio M.T.L."/>
            <person name="Alves L.M.C."/>
            <person name="Varani A.M."/>
        </authorList>
    </citation>
    <scope>NUCLEOTIDE SEQUENCE [LARGE SCALE GENOMIC DNA]</scope>
    <source>
        <strain evidence="4 5">FCAV SCS01</strain>
    </source>
</reference>